<dbReference type="Proteomes" id="UP001595978">
    <property type="component" value="Unassembled WGS sequence"/>
</dbReference>
<dbReference type="Pfam" id="PF03796">
    <property type="entry name" value="DnaB_C"/>
    <property type="match status" value="1"/>
</dbReference>
<comment type="catalytic activity">
    <reaction evidence="10">
        <text>ATP + H2O = ADP + phosphate + H(+)</text>
        <dbReference type="Rhea" id="RHEA:13065"/>
        <dbReference type="ChEBI" id="CHEBI:15377"/>
        <dbReference type="ChEBI" id="CHEBI:15378"/>
        <dbReference type="ChEBI" id="CHEBI:30616"/>
        <dbReference type="ChEBI" id="CHEBI:43474"/>
        <dbReference type="ChEBI" id="CHEBI:456216"/>
        <dbReference type="EC" id="5.6.2.3"/>
    </reaction>
</comment>
<comment type="similarity">
    <text evidence="1">Belongs to the helicase family. DnaB subfamily.</text>
</comment>
<keyword evidence="6" id="KW-0067">ATP-binding</keyword>
<dbReference type="PANTHER" id="PTHR30153">
    <property type="entry name" value="REPLICATIVE DNA HELICASE DNAB"/>
    <property type="match status" value="1"/>
</dbReference>
<keyword evidence="5 12" id="KW-0347">Helicase</keyword>
<organism evidence="12 13">
    <name type="scientific">Ureibacillus suwonensis</name>
    <dbReference type="NCBI Taxonomy" id="313007"/>
    <lineage>
        <taxon>Bacteria</taxon>
        <taxon>Bacillati</taxon>
        <taxon>Bacillota</taxon>
        <taxon>Bacilli</taxon>
        <taxon>Bacillales</taxon>
        <taxon>Caryophanaceae</taxon>
        <taxon>Ureibacillus</taxon>
    </lineage>
</organism>
<keyword evidence="3" id="KW-0547">Nucleotide-binding</keyword>
<dbReference type="InterPro" id="IPR027417">
    <property type="entry name" value="P-loop_NTPase"/>
</dbReference>
<evidence type="ECO:0000256" key="3">
    <source>
        <dbReference type="ARBA" id="ARBA00022741"/>
    </source>
</evidence>
<dbReference type="Gene3D" id="1.10.860.10">
    <property type="entry name" value="DNAb Helicase, Chain A"/>
    <property type="match status" value="1"/>
</dbReference>
<keyword evidence="8" id="KW-0413">Isomerase</keyword>
<dbReference type="EC" id="5.6.2.3" evidence="9"/>
<comment type="caution">
    <text evidence="12">The sequence shown here is derived from an EMBL/GenBank/DDBJ whole genome shotgun (WGS) entry which is preliminary data.</text>
</comment>
<protein>
    <recommendedName>
        <fullName evidence="9">DNA 5'-3' helicase</fullName>
        <ecNumber evidence="9">5.6.2.3</ecNumber>
    </recommendedName>
</protein>
<keyword evidence="2" id="KW-0235">DNA replication</keyword>
<keyword evidence="4" id="KW-0378">Hydrolase</keyword>
<reference evidence="13" key="1">
    <citation type="journal article" date="2019" name="Int. J. Syst. Evol. Microbiol.">
        <title>The Global Catalogue of Microorganisms (GCM) 10K type strain sequencing project: providing services to taxonomists for standard genome sequencing and annotation.</title>
        <authorList>
            <consortium name="The Broad Institute Genomics Platform"/>
            <consortium name="The Broad Institute Genome Sequencing Center for Infectious Disease"/>
            <person name="Wu L."/>
            <person name="Ma J."/>
        </authorList>
    </citation>
    <scope>NUCLEOTIDE SEQUENCE [LARGE SCALE GENOMIC DNA]</scope>
    <source>
        <strain evidence="13">CCUG 56331</strain>
    </source>
</reference>
<evidence type="ECO:0000256" key="2">
    <source>
        <dbReference type="ARBA" id="ARBA00022705"/>
    </source>
</evidence>
<keyword evidence="7" id="KW-0238">DNA-binding</keyword>
<dbReference type="PROSITE" id="PS51199">
    <property type="entry name" value="SF4_HELICASE"/>
    <property type="match status" value="1"/>
</dbReference>
<evidence type="ECO:0000256" key="8">
    <source>
        <dbReference type="ARBA" id="ARBA00023235"/>
    </source>
</evidence>
<dbReference type="CDD" id="cd00984">
    <property type="entry name" value="DnaB_C"/>
    <property type="match status" value="1"/>
</dbReference>
<evidence type="ECO:0000256" key="4">
    <source>
        <dbReference type="ARBA" id="ARBA00022801"/>
    </source>
</evidence>
<dbReference type="GO" id="GO:0004386">
    <property type="term" value="F:helicase activity"/>
    <property type="evidence" value="ECO:0007669"/>
    <property type="project" value="UniProtKB-KW"/>
</dbReference>
<feature type="domain" description="SF4 helicase" evidence="11">
    <location>
        <begin position="152"/>
        <end position="427"/>
    </location>
</feature>
<keyword evidence="13" id="KW-1185">Reference proteome</keyword>
<evidence type="ECO:0000256" key="9">
    <source>
        <dbReference type="ARBA" id="ARBA00044969"/>
    </source>
</evidence>
<proteinExistence type="inferred from homology"/>
<evidence type="ECO:0000259" key="11">
    <source>
        <dbReference type="PROSITE" id="PS51199"/>
    </source>
</evidence>
<dbReference type="EMBL" id="JBHSNQ010000004">
    <property type="protein sequence ID" value="MFC5540211.1"/>
    <property type="molecule type" value="Genomic_DNA"/>
</dbReference>
<evidence type="ECO:0000313" key="13">
    <source>
        <dbReference type="Proteomes" id="UP001595978"/>
    </source>
</evidence>
<evidence type="ECO:0000256" key="5">
    <source>
        <dbReference type="ARBA" id="ARBA00022806"/>
    </source>
</evidence>
<evidence type="ECO:0000256" key="6">
    <source>
        <dbReference type="ARBA" id="ARBA00022840"/>
    </source>
</evidence>
<dbReference type="SUPFAM" id="SSF52540">
    <property type="entry name" value="P-loop containing nucleoside triphosphate hydrolases"/>
    <property type="match status" value="1"/>
</dbReference>
<dbReference type="Gene3D" id="3.40.50.300">
    <property type="entry name" value="P-loop containing nucleotide triphosphate hydrolases"/>
    <property type="match status" value="1"/>
</dbReference>
<dbReference type="RefSeq" id="WP_342469292.1">
    <property type="nucleotide sequence ID" value="NZ_JBHSNQ010000004.1"/>
</dbReference>
<dbReference type="PANTHER" id="PTHR30153:SF2">
    <property type="entry name" value="REPLICATIVE DNA HELICASE"/>
    <property type="match status" value="1"/>
</dbReference>
<dbReference type="InterPro" id="IPR007693">
    <property type="entry name" value="DNA_helicase_DnaB-like_N"/>
</dbReference>
<dbReference type="SUPFAM" id="SSF48024">
    <property type="entry name" value="N-terminal domain of DnaB helicase"/>
    <property type="match status" value="1"/>
</dbReference>
<name>A0ABW0R6R8_9BACL</name>
<dbReference type="InterPro" id="IPR007694">
    <property type="entry name" value="DNA_helicase_DnaB-like_C"/>
</dbReference>
<dbReference type="InterPro" id="IPR016136">
    <property type="entry name" value="DNA_helicase_N/primase_C"/>
</dbReference>
<accession>A0ABW0R6R8</accession>
<dbReference type="InterPro" id="IPR036185">
    <property type="entry name" value="DNA_heli_DnaB-like_N_sf"/>
</dbReference>
<evidence type="ECO:0000313" key="12">
    <source>
        <dbReference type="EMBL" id="MFC5540211.1"/>
    </source>
</evidence>
<sequence>MRELNTDLLEKSILGTMMQENYLILDAGIQPEMFLSQVHRVIYQAMKELANAGKPVDYVTLLTEVDVGDAGAQYLTTIAYYANPEKFEHYADMLLDAWRERQKSAILTEALSENWTIEEIQTKLDQLYTSNMTIETSIEQDLVNMAERPFFPEKMDDFIPIDIEELAKMLCGFRQGEVTIIAGRPSMGKTDVMNHFALAAGMMGYLPIIFSLEMNRKMLLERLVALTGNINRLKMRNPYKYLSEEQKNEWMDTLSNLKNANLHIDDRAGLTVRQMRAQIRKLMNKYPTKKPIVFIDYLQIIACEEDRNNPYLNTAYISAQLKKMAKDFHCPVVCLAQLNRAVETRQNKRPVMSDIRDSGNIEQDADVIILLFRDSYYERLSPEEQSQPQQPYERLEFIVAKNRNGPTGTAYARYYKSTGRIVEEEKG</sequence>
<evidence type="ECO:0000256" key="1">
    <source>
        <dbReference type="ARBA" id="ARBA00008428"/>
    </source>
</evidence>
<dbReference type="Pfam" id="PF00772">
    <property type="entry name" value="DnaB"/>
    <property type="match status" value="1"/>
</dbReference>
<evidence type="ECO:0000256" key="10">
    <source>
        <dbReference type="ARBA" id="ARBA00048954"/>
    </source>
</evidence>
<gene>
    <name evidence="12" type="ORF">ACFPOH_00125</name>
</gene>
<evidence type="ECO:0000256" key="7">
    <source>
        <dbReference type="ARBA" id="ARBA00023125"/>
    </source>
</evidence>